<organism evidence="2 3">
    <name type="scientific">Rhizorhabdus dicambivorans</name>
    <dbReference type="NCBI Taxonomy" id="1850238"/>
    <lineage>
        <taxon>Bacteria</taxon>
        <taxon>Pseudomonadati</taxon>
        <taxon>Pseudomonadota</taxon>
        <taxon>Alphaproteobacteria</taxon>
        <taxon>Sphingomonadales</taxon>
        <taxon>Sphingomonadaceae</taxon>
        <taxon>Rhizorhabdus</taxon>
    </lineage>
</organism>
<protein>
    <submittedName>
        <fullName evidence="2">Uncharacterized protein</fullName>
    </submittedName>
</protein>
<reference evidence="2 3" key="1">
    <citation type="submission" date="2017-09" db="EMBL/GenBank/DDBJ databases">
        <title>The Catabolism of 3,6-Dichlorosalicylic acid is Initiated by the Cytochrome P450 Monooxygenase DsmABC in Rhizorhabdus dicambivorans Ndbn-20.</title>
        <authorList>
            <person name="Na L."/>
        </authorList>
    </citation>
    <scope>NUCLEOTIDE SEQUENCE [LARGE SCALE GENOMIC DNA]</scope>
    <source>
        <strain evidence="2 3">Ndbn-20m</strain>
    </source>
</reference>
<dbReference type="EMBL" id="NWUF01000013">
    <property type="protein sequence ID" value="PCE41670.1"/>
    <property type="molecule type" value="Genomic_DNA"/>
</dbReference>
<keyword evidence="1" id="KW-0175">Coiled coil</keyword>
<evidence type="ECO:0000313" key="2">
    <source>
        <dbReference type="EMBL" id="PCE41670.1"/>
    </source>
</evidence>
<accession>A0A2A4FVC9</accession>
<feature type="coiled-coil region" evidence="1">
    <location>
        <begin position="21"/>
        <end position="64"/>
    </location>
</feature>
<dbReference type="AlphaFoldDB" id="A0A2A4FVC9"/>
<dbReference type="KEGG" id="rdi:CMV14_09310"/>
<keyword evidence="3" id="KW-1185">Reference proteome</keyword>
<sequence>MTELIVGGMSSGSVAISPGSAKQLRREAAKARTLADNAFAEDERRRLQDVAHSLEREAMAIEAALRISPAGLPQPGRRGPRI</sequence>
<name>A0A2A4FVC9_9SPHN</name>
<proteinExistence type="predicted"/>
<dbReference type="RefSeq" id="WP_066964449.1">
    <property type="nucleotide sequence ID" value="NZ_CP023449.1"/>
</dbReference>
<evidence type="ECO:0000313" key="3">
    <source>
        <dbReference type="Proteomes" id="UP000218934"/>
    </source>
</evidence>
<gene>
    <name evidence="2" type="ORF">COO09_14235</name>
</gene>
<dbReference type="OrthoDB" id="9997348at2"/>
<comment type="caution">
    <text evidence="2">The sequence shown here is derived from an EMBL/GenBank/DDBJ whole genome shotgun (WGS) entry which is preliminary data.</text>
</comment>
<dbReference type="Proteomes" id="UP000218934">
    <property type="component" value="Unassembled WGS sequence"/>
</dbReference>
<evidence type="ECO:0000256" key="1">
    <source>
        <dbReference type="SAM" id="Coils"/>
    </source>
</evidence>